<keyword evidence="2" id="KW-1185">Reference proteome</keyword>
<dbReference type="EMBL" id="AP028915">
    <property type="protein sequence ID" value="BES96306.1"/>
    <property type="molecule type" value="Genomic_DNA"/>
</dbReference>
<evidence type="ECO:0000313" key="2">
    <source>
        <dbReference type="Proteomes" id="UP001307889"/>
    </source>
</evidence>
<dbReference type="Proteomes" id="UP001307889">
    <property type="component" value="Chromosome 7"/>
</dbReference>
<proteinExistence type="predicted"/>
<protein>
    <submittedName>
        <fullName evidence="1">Uncharacterized protein</fullName>
    </submittedName>
</protein>
<name>A0ABN7AVT5_9HEMI</name>
<sequence>MPRTIGFHRKFSETFQHEFAWDAGLQNRYFYQKRYRGIIRKESFELTSQGYKQNISEERFTAWEHGGMLLRLAVFNERSKNTARTWAGANAESAIVVGDMHSTWNAISKL</sequence>
<organism evidence="1 2">
    <name type="scientific">Nesidiocoris tenuis</name>
    <dbReference type="NCBI Taxonomy" id="355587"/>
    <lineage>
        <taxon>Eukaryota</taxon>
        <taxon>Metazoa</taxon>
        <taxon>Ecdysozoa</taxon>
        <taxon>Arthropoda</taxon>
        <taxon>Hexapoda</taxon>
        <taxon>Insecta</taxon>
        <taxon>Pterygota</taxon>
        <taxon>Neoptera</taxon>
        <taxon>Paraneoptera</taxon>
        <taxon>Hemiptera</taxon>
        <taxon>Heteroptera</taxon>
        <taxon>Panheteroptera</taxon>
        <taxon>Cimicomorpha</taxon>
        <taxon>Miridae</taxon>
        <taxon>Dicyphina</taxon>
        <taxon>Nesidiocoris</taxon>
    </lineage>
</organism>
<gene>
    <name evidence="1" type="ORF">NTJ_09115</name>
</gene>
<accession>A0ABN7AVT5</accession>
<reference evidence="1 2" key="1">
    <citation type="submission" date="2023-09" db="EMBL/GenBank/DDBJ databases">
        <title>Nesidiocoris tenuis whole genome shotgun sequence.</title>
        <authorList>
            <person name="Shibata T."/>
            <person name="Shimoda M."/>
            <person name="Kobayashi T."/>
            <person name="Uehara T."/>
        </authorList>
    </citation>
    <scope>NUCLEOTIDE SEQUENCE [LARGE SCALE GENOMIC DNA]</scope>
    <source>
        <strain evidence="1 2">Japan</strain>
    </source>
</reference>
<evidence type="ECO:0000313" key="1">
    <source>
        <dbReference type="EMBL" id="BES96306.1"/>
    </source>
</evidence>